<dbReference type="EMBL" id="CP019646">
    <property type="protein sequence ID" value="AQQ70838.1"/>
    <property type="molecule type" value="Genomic_DNA"/>
</dbReference>
<accession>A0A1Q2ME71</accession>
<dbReference type="AlphaFoldDB" id="A0A1Q2ME71"/>
<dbReference type="Pfam" id="PF13279">
    <property type="entry name" value="4HBT_2"/>
    <property type="match status" value="1"/>
</dbReference>
<protein>
    <submittedName>
        <fullName evidence="3">Acyl-ACP thioesterase</fullName>
    </submittedName>
</protein>
<dbReference type="KEGG" id="pbas:SMSP2_01200"/>
<dbReference type="GO" id="GO:0047617">
    <property type="term" value="F:fatty acyl-CoA hydrolase activity"/>
    <property type="evidence" value="ECO:0007669"/>
    <property type="project" value="TreeGrafter"/>
</dbReference>
<dbReference type="SUPFAM" id="SSF54637">
    <property type="entry name" value="Thioesterase/thiol ester dehydrase-isomerase"/>
    <property type="match status" value="1"/>
</dbReference>
<evidence type="ECO:0000256" key="1">
    <source>
        <dbReference type="ARBA" id="ARBA00005953"/>
    </source>
</evidence>
<dbReference type="OrthoDB" id="9799036at2"/>
<dbReference type="InterPro" id="IPR029069">
    <property type="entry name" value="HotDog_dom_sf"/>
</dbReference>
<keyword evidence="4" id="KW-1185">Reference proteome</keyword>
<name>A0A1Q2ME71_9BACT</name>
<organism evidence="3 4">
    <name type="scientific">Limihaloglobus sulfuriphilus</name>
    <dbReference type="NCBI Taxonomy" id="1851148"/>
    <lineage>
        <taxon>Bacteria</taxon>
        <taxon>Pseudomonadati</taxon>
        <taxon>Planctomycetota</taxon>
        <taxon>Phycisphaerae</taxon>
        <taxon>Sedimentisphaerales</taxon>
        <taxon>Sedimentisphaeraceae</taxon>
        <taxon>Limihaloglobus</taxon>
    </lineage>
</organism>
<evidence type="ECO:0000313" key="3">
    <source>
        <dbReference type="EMBL" id="AQQ70838.1"/>
    </source>
</evidence>
<reference evidence="4" key="1">
    <citation type="submission" date="2017-02" db="EMBL/GenBank/DDBJ databases">
        <title>Comparative genomics and description of representatives of a novel lineage of planctomycetes thriving in anoxic sediments.</title>
        <authorList>
            <person name="Spring S."/>
            <person name="Bunk B."/>
            <person name="Sproer C."/>
        </authorList>
    </citation>
    <scope>NUCLEOTIDE SEQUENCE [LARGE SCALE GENOMIC DNA]</scope>
    <source>
        <strain evidence="4">SM-Chi-D1</strain>
    </source>
</reference>
<dbReference type="Proteomes" id="UP000188181">
    <property type="component" value="Chromosome"/>
</dbReference>
<proteinExistence type="inferred from homology"/>
<dbReference type="CDD" id="cd00586">
    <property type="entry name" value="4HBT"/>
    <property type="match status" value="1"/>
</dbReference>
<dbReference type="Gene3D" id="3.10.129.10">
    <property type="entry name" value="Hotdog Thioesterase"/>
    <property type="match status" value="1"/>
</dbReference>
<gene>
    <name evidence="3" type="ORF">SMSP2_01200</name>
</gene>
<evidence type="ECO:0000256" key="2">
    <source>
        <dbReference type="ARBA" id="ARBA00022801"/>
    </source>
</evidence>
<dbReference type="InterPro" id="IPR050563">
    <property type="entry name" value="4-hydroxybenzoyl-CoA_TE"/>
</dbReference>
<keyword evidence="2" id="KW-0378">Hydrolase</keyword>
<evidence type="ECO:0000313" key="4">
    <source>
        <dbReference type="Proteomes" id="UP000188181"/>
    </source>
</evidence>
<dbReference type="PANTHER" id="PTHR31793">
    <property type="entry name" value="4-HYDROXYBENZOYL-COA THIOESTERASE FAMILY MEMBER"/>
    <property type="match status" value="1"/>
</dbReference>
<dbReference type="RefSeq" id="WP_146683072.1">
    <property type="nucleotide sequence ID" value="NZ_CP019646.1"/>
</dbReference>
<comment type="similarity">
    <text evidence="1">Belongs to the 4-hydroxybenzoyl-CoA thioesterase family.</text>
</comment>
<dbReference type="PANTHER" id="PTHR31793:SF27">
    <property type="entry name" value="NOVEL THIOESTERASE SUPERFAMILY DOMAIN AND SAPOSIN A-TYPE DOMAIN CONTAINING PROTEIN (0610012H03RIK)"/>
    <property type="match status" value="1"/>
</dbReference>
<sequence>MFKETIVPRLSETDGLKHINNTSLSIWFEHCRVPIFKFFVPGAIDDFESWNIILARSEYDFLSQIYFGKDVEVKTWVNKIGNSSFTVEQEAWQDGHRCAHGLAVGVHYDFKTQRSMPIPESVREKLQKHLREPHE</sequence>
<dbReference type="STRING" id="1851148.SMSP2_01200"/>